<evidence type="ECO:0000256" key="1">
    <source>
        <dbReference type="ARBA" id="ARBA00023152"/>
    </source>
</evidence>
<name>A0A127PI64_9BURK</name>
<dbReference type="PATRIC" id="fig|158899.10.peg.4773"/>
<feature type="binding site" evidence="4">
    <location>
        <position position="60"/>
    </location>
    <ligand>
        <name>substrate</name>
    </ligand>
</feature>
<accession>A0A127PI64</accession>
<dbReference type="InterPro" id="IPR050275">
    <property type="entry name" value="PGM_Phosphatase"/>
</dbReference>
<dbReference type="Gene3D" id="3.40.50.1240">
    <property type="entry name" value="Phosphoglycerate mutase-like"/>
    <property type="match status" value="1"/>
</dbReference>
<dbReference type="SMART" id="SM00855">
    <property type="entry name" value="PGAM"/>
    <property type="match status" value="1"/>
</dbReference>
<dbReference type="InterPro" id="IPR029033">
    <property type="entry name" value="His_PPase_superfam"/>
</dbReference>
<evidence type="ECO:0000256" key="4">
    <source>
        <dbReference type="PIRSR" id="PIRSR613078-2"/>
    </source>
</evidence>
<dbReference type="AlphaFoldDB" id="A0A127PI64"/>
<dbReference type="PANTHER" id="PTHR48100">
    <property type="entry name" value="BROAD-SPECIFICITY PHOSPHATASE YOR283W-RELATED"/>
    <property type="match status" value="1"/>
</dbReference>
<dbReference type="Proteomes" id="UP000072421">
    <property type="component" value="Chromosome"/>
</dbReference>
<dbReference type="Pfam" id="PF00300">
    <property type="entry name" value="His_Phos_1"/>
    <property type="match status" value="1"/>
</dbReference>
<sequence length="219" mass="24407">MPTTEILLIRHGETDWNLERRLQGHLDIPLNPAGRRQALALARSLDGLALDAVFCSDLQRAQQTAAPLAETRGMALRLEAGLRERCYGALEGLRYPEAAERFPDAYAALMARAVDVRYPAGQHVAETMREFYARVVAALSALLAPGDLRRIAVVTHGGVLDCIYRFAHKQPLEQARSCNIFNASINRLSWNPEWPQPLRMDGWADVAHLDALSLDEIDQ</sequence>
<dbReference type="GO" id="GO:0016791">
    <property type="term" value="F:phosphatase activity"/>
    <property type="evidence" value="ECO:0007669"/>
    <property type="project" value="TreeGrafter"/>
</dbReference>
<reference evidence="5 6" key="1">
    <citation type="submission" date="2015-11" db="EMBL/GenBank/DDBJ databases">
        <title>Exploring the genomic traits of fungus-feeding bacterial genus Collimonas.</title>
        <authorList>
            <person name="Song C."/>
            <person name="Schmidt R."/>
            <person name="de Jager V."/>
            <person name="Krzyzanowska D."/>
            <person name="Jongedijk E."/>
            <person name="Cankar K."/>
            <person name="Beekwilder J."/>
            <person name="van Veen A."/>
            <person name="de Boer W."/>
            <person name="van Veen J.A."/>
            <person name="Garbeva P."/>
        </authorList>
    </citation>
    <scope>NUCLEOTIDE SEQUENCE [LARGE SCALE GENOMIC DNA]</scope>
    <source>
        <strain evidence="5 6">Ter6</strain>
    </source>
</reference>
<feature type="binding site" evidence="4">
    <location>
        <begin position="84"/>
        <end position="87"/>
    </location>
    <ligand>
        <name>substrate</name>
    </ligand>
</feature>
<protein>
    <submittedName>
        <fullName evidence="5">Histidine phosphatase super family protein</fullName>
    </submittedName>
</protein>
<dbReference type="EMBL" id="CP013232">
    <property type="protein sequence ID" value="AMO97413.1"/>
    <property type="molecule type" value="Genomic_DNA"/>
</dbReference>
<dbReference type="GO" id="GO:0005737">
    <property type="term" value="C:cytoplasm"/>
    <property type="evidence" value="ECO:0007669"/>
    <property type="project" value="TreeGrafter"/>
</dbReference>
<feature type="binding site" evidence="4">
    <location>
        <begin position="10"/>
        <end position="17"/>
    </location>
    <ligand>
        <name>substrate</name>
    </ligand>
</feature>
<dbReference type="CDD" id="cd07067">
    <property type="entry name" value="HP_PGM_like"/>
    <property type="match status" value="1"/>
</dbReference>
<gene>
    <name evidence="5" type="ORF">CFter6_4834</name>
</gene>
<keyword evidence="1" id="KW-0324">Glycolysis</keyword>
<dbReference type="InterPro" id="IPR001345">
    <property type="entry name" value="PG/BPGM_mutase_AS"/>
</dbReference>
<evidence type="ECO:0000256" key="2">
    <source>
        <dbReference type="ARBA" id="ARBA00023235"/>
    </source>
</evidence>
<dbReference type="PANTHER" id="PTHR48100:SF1">
    <property type="entry name" value="HISTIDINE PHOSPHATASE FAMILY PROTEIN-RELATED"/>
    <property type="match status" value="1"/>
</dbReference>
<keyword evidence="2" id="KW-0413">Isomerase</keyword>
<dbReference type="InterPro" id="IPR013078">
    <property type="entry name" value="His_Pase_superF_clade-1"/>
</dbReference>
<organism evidence="5">
    <name type="scientific">Collimonas fungivorans</name>
    <dbReference type="NCBI Taxonomy" id="158899"/>
    <lineage>
        <taxon>Bacteria</taxon>
        <taxon>Pseudomonadati</taxon>
        <taxon>Pseudomonadota</taxon>
        <taxon>Betaproteobacteria</taxon>
        <taxon>Burkholderiales</taxon>
        <taxon>Oxalobacteraceae</taxon>
        <taxon>Collimonas</taxon>
    </lineage>
</organism>
<proteinExistence type="predicted"/>
<feature type="active site" description="Proton donor/acceptor" evidence="3">
    <location>
        <position position="84"/>
    </location>
</feature>
<dbReference type="RefSeq" id="WP_061541743.1">
    <property type="nucleotide sequence ID" value="NZ_CP013232.1"/>
</dbReference>
<evidence type="ECO:0000313" key="5">
    <source>
        <dbReference type="EMBL" id="AMO97413.1"/>
    </source>
</evidence>
<dbReference type="OrthoDB" id="9783269at2"/>
<feature type="active site" description="Tele-phosphohistidine intermediate" evidence="3">
    <location>
        <position position="11"/>
    </location>
</feature>
<dbReference type="PROSITE" id="PS00175">
    <property type="entry name" value="PG_MUTASE"/>
    <property type="match status" value="1"/>
</dbReference>
<dbReference type="SUPFAM" id="SSF53254">
    <property type="entry name" value="Phosphoglycerate mutase-like"/>
    <property type="match status" value="1"/>
</dbReference>
<evidence type="ECO:0000256" key="3">
    <source>
        <dbReference type="PIRSR" id="PIRSR613078-1"/>
    </source>
</evidence>
<evidence type="ECO:0000313" key="6">
    <source>
        <dbReference type="Proteomes" id="UP000072421"/>
    </source>
</evidence>